<dbReference type="InterPro" id="IPR036291">
    <property type="entry name" value="NAD(P)-bd_dom_sf"/>
</dbReference>
<dbReference type="InterPro" id="IPR013154">
    <property type="entry name" value="ADH-like_N"/>
</dbReference>
<dbReference type="Gene3D" id="3.40.50.720">
    <property type="entry name" value="NAD(P)-binding Rossmann-like Domain"/>
    <property type="match status" value="1"/>
</dbReference>
<dbReference type="SUPFAM" id="SSF51735">
    <property type="entry name" value="NAD(P)-binding Rossmann-fold domains"/>
    <property type="match status" value="1"/>
</dbReference>
<dbReference type="GeneID" id="32892742"/>
<dbReference type="GO" id="GO:0016616">
    <property type="term" value="F:oxidoreductase activity, acting on the CH-OH group of donors, NAD or NADP as acceptor"/>
    <property type="evidence" value="ECO:0007669"/>
    <property type="project" value="UniProtKB-ARBA"/>
</dbReference>
<dbReference type="PANTHER" id="PTHR44154">
    <property type="entry name" value="QUINONE OXIDOREDUCTASE"/>
    <property type="match status" value="1"/>
</dbReference>
<accession>A0A2Z2HT53</accession>
<sequence>MRAVRLHEHGDADVLQVDEIDRPSPGPEELLLEVAAAGVNPVDTYFRDGSYEPVSLPFTPGVDVSGTVVETGDEVEDFEEGDRVYGTGIGNGGAQGAYAEYATIPTDRVVHLPDDADLVEAGAAGVVAATAWRALIDHADLGPAEYCLVHGGSGGVGHAAVQIATAVSARVITTAAPEYHDRLEALGADTVLDYNRDDLAEAVLEASDGGVDVVLDHRLDDYLQFDADVAAQNARVVGIGENSPDPAFTNDGAARSKDVTYTFMILFNAPDLREPLRGIAYLMETGALSIDVARSYDLADAGDAQRDVMNESVFGKLVIEP</sequence>
<dbReference type="SUPFAM" id="SSF50129">
    <property type="entry name" value="GroES-like"/>
    <property type="match status" value="1"/>
</dbReference>
<dbReference type="Pfam" id="PF13602">
    <property type="entry name" value="ADH_zinc_N_2"/>
    <property type="match status" value="1"/>
</dbReference>
<dbReference type="PANTHER" id="PTHR44154:SF1">
    <property type="entry name" value="QUINONE OXIDOREDUCTASE"/>
    <property type="match status" value="1"/>
</dbReference>
<gene>
    <name evidence="3" type="ORF">B1756_01650</name>
</gene>
<evidence type="ECO:0000256" key="1">
    <source>
        <dbReference type="ARBA" id="ARBA00022857"/>
    </source>
</evidence>
<dbReference type="AlphaFoldDB" id="A0A2Z2HT53"/>
<dbReference type="SMART" id="SM00829">
    <property type="entry name" value="PKS_ER"/>
    <property type="match status" value="1"/>
</dbReference>
<reference evidence="4" key="1">
    <citation type="submission" date="2017-02" db="EMBL/GenBank/DDBJ databases">
        <title>Natronthermophilus aegyptiacus gen. nov.,sp. nov., an aerobic, extremely halophilic alkalithermophilic archaeon isolated from the athalassohaline Wadi An Natrun, Egypt.</title>
        <authorList>
            <person name="Zhao B."/>
        </authorList>
    </citation>
    <scope>NUCLEOTIDE SEQUENCE [LARGE SCALE GENOMIC DNA]</scope>
    <source>
        <strain evidence="4">JW/NM-HA 15</strain>
    </source>
</reference>
<dbReference type="GO" id="GO:0044281">
    <property type="term" value="P:small molecule metabolic process"/>
    <property type="evidence" value="ECO:0007669"/>
    <property type="project" value="UniProtKB-ARBA"/>
</dbReference>
<protein>
    <submittedName>
        <fullName evidence="3">Zinc-binding dehydrogenase</fullName>
    </submittedName>
</protein>
<dbReference type="OrthoDB" id="146629at2157"/>
<evidence type="ECO:0000259" key="2">
    <source>
        <dbReference type="SMART" id="SM00829"/>
    </source>
</evidence>
<dbReference type="RefSeq" id="WP_086886969.1">
    <property type="nucleotide sequence ID" value="NZ_CP019893.1"/>
</dbReference>
<dbReference type="Pfam" id="PF08240">
    <property type="entry name" value="ADH_N"/>
    <property type="match status" value="1"/>
</dbReference>
<dbReference type="GO" id="GO:0043168">
    <property type="term" value="F:anion binding"/>
    <property type="evidence" value="ECO:0007669"/>
    <property type="project" value="UniProtKB-ARBA"/>
</dbReference>
<dbReference type="CDD" id="cd08253">
    <property type="entry name" value="zeta_crystallin"/>
    <property type="match status" value="1"/>
</dbReference>
<keyword evidence="1" id="KW-0521">NADP</keyword>
<organism evidence="3 4">
    <name type="scientific">Natrarchaeobaculum aegyptiacum</name>
    <dbReference type="NCBI Taxonomy" id="745377"/>
    <lineage>
        <taxon>Archaea</taxon>
        <taxon>Methanobacteriati</taxon>
        <taxon>Methanobacteriota</taxon>
        <taxon>Stenosarchaea group</taxon>
        <taxon>Halobacteria</taxon>
        <taxon>Halobacteriales</taxon>
        <taxon>Natrialbaceae</taxon>
        <taxon>Natrarchaeobaculum</taxon>
    </lineage>
</organism>
<dbReference type="InterPro" id="IPR020843">
    <property type="entry name" value="ER"/>
</dbReference>
<dbReference type="InterPro" id="IPR051603">
    <property type="entry name" value="Zinc-ADH_QOR/CCCR"/>
</dbReference>
<evidence type="ECO:0000313" key="4">
    <source>
        <dbReference type="Proteomes" id="UP000250088"/>
    </source>
</evidence>
<proteinExistence type="predicted"/>
<dbReference type="InterPro" id="IPR011032">
    <property type="entry name" value="GroES-like_sf"/>
</dbReference>
<dbReference type="Proteomes" id="UP000250088">
    <property type="component" value="Chromosome"/>
</dbReference>
<keyword evidence="4" id="KW-1185">Reference proteome</keyword>
<dbReference type="Gene3D" id="3.90.180.10">
    <property type="entry name" value="Medium-chain alcohol dehydrogenases, catalytic domain"/>
    <property type="match status" value="1"/>
</dbReference>
<name>A0A2Z2HT53_9EURY</name>
<feature type="domain" description="Enoyl reductase (ER)" evidence="2">
    <location>
        <begin position="10"/>
        <end position="319"/>
    </location>
</feature>
<dbReference type="EMBL" id="CP019893">
    <property type="protein sequence ID" value="ARS88587.1"/>
    <property type="molecule type" value="Genomic_DNA"/>
</dbReference>
<evidence type="ECO:0000313" key="3">
    <source>
        <dbReference type="EMBL" id="ARS88587.1"/>
    </source>
</evidence>
<dbReference type="KEGG" id="naj:B1756_01650"/>
<dbReference type="GO" id="GO:0030554">
    <property type="term" value="F:adenyl nucleotide binding"/>
    <property type="evidence" value="ECO:0007669"/>
    <property type="project" value="UniProtKB-ARBA"/>
</dbReference>